<keyword evidence="11" id="KW-1185">Reference proteome</keyword>
<evidence type="ECO:0000259" key="9">
    <source>
        <dbReference type="Pfam" id="PF12821"/>
    </source>
</evidence>
<evidence type="ECO:0000256" key="2">
    <source>
        <dbReference type="ARBA" id="ARBA00022692"/>
    </source>
</evidence>
<sequence length="690" mass="75027">MFEQKSANSDVQDQPARSNFDANYLAALGKDKDSIAIHVDNRKRARSMLRRLTGRPSASGNGGILGNLIRLHGVVSGNNANQADEGGIRRQTRRRHENREAGSLGSSGGRATLGISSGRPLMPDFIRNFRHPRSTHPKDSHQQMRSVSTAVPALTSRSSETLLPISSVHHHIRRSFSTADVPVAHIERSPDSWSESTGTKSVSSARRNAMMMTSEAFAKNGIIPPPSTQGTLRMGRNTASGYFEVASPDNSSASSPLHHPAISPTYDESAELVDRIAEILEKQDFLMHLTRAWHAFGSPIHRMEFSLMEVARYLDIEAYFFTVPGMTLISFGDPDTHSSETHIVRASNGYDMYRLEQANRIAWRLRKGEASVDESIRDIESLMAAPPIFCWYLRMLFWFVQSFSVSITLFHGSWQEAAIAGTMGMMVSMFELLSSNYLTIGYLLNVIPPTIVALVAALLSDHICFSAVPMAATINFLPGMGLGLAMLELSSSNLICGAVRLVSATMSSFMIGWGTIVGYNLGMAMLGKEGQNAGSLSNAECEGLSMLWWILFVPLSAIGFGVWFKVHWSKWPAIVFATAGGLVIQTFCDRVAVMTPISSGIASFAIGMFSNVYGHLTHSTSNASIVFVGIAQLVPGSTGVKSFISFLSSDSSASSLTMSMLSTSISIAVGLLLSNGAMYSEIKRFRLGSF</sequence>
<dbReference type="OrthoDB" id="413008at2759"/>
<feature type="transmembrane region" description="Helical" evidence="7">
    <location>
        <begin position="625"/>
        <end position="644"/>
    </location>
</feature>
<dbReference type="PANTHER" id="PTHR31082">
    <property type="entry name" value="PHEROMONE-REGULATED MEMBRANE PROTEIN 10"/>
    <property type="match status" value="1"/>
</dbReference>
<protein>
    <submittedName>
        <fullName evidence="10">Pheromone-regulated protein prm10</fullName>
    </submittedName>
</protein>
<organism evidence="10 11">
    <name type="scientific">Coemansia guatemalensis</name>
    <dbReference type="NCBI Taxonomy" id="2761395"/>
    <lineage>
        <taxon>Eukaryota</taxon>
        <taxon>Fungi</taxon>
        <taxon>Fungi incertae sedis</taxon>
        <taxon>Zoopagomycota</taxon>
        <taxon>Kickxellomycotina</taxon>
        <taxon>Kickxellomycetes</taxon>
        <taxon>Kickxellales</taxon>
        <taxon>Kickxellaceae</taxon>
        <taxon>Coemansia</taxon>
    </lineage>
</organism>
<feature type="transmembrane region" description="Helical" evidence="7">
    <location>
        <begin position="465"/>
        <end position="489"/>
    </location>
</feature>
<comment type="similarity">
    <text evidence="5">Belongs to the ThrE exporter (TC 2.A.79) family.</text>
</comment>
<dbReference type="Pfam" id="PF12821">
    <property type="entry name" value="ThrE_2"/>
    <property type="match status" value="1"/>
</dbReference>
<dbReference type="Proteomes" id="UP001140094">
    <property type="component" value="Unassembled WGS sequence"/>
</dbReference>
<comment type="caution">
    <text evidence="10">The sequence shown here is derived from an EMBL/GenBank/DDBJ whole genome shotgun (WGS) entry which is preliminary data.</text>
</comment>
<dbReference type="PANTHER" id="PTHR31082:SF4">
    <property type="entry name" value="PHEROMONE-REGULATED MEMBRANE PROTEIN 10"/>
    <property type="match status" value="1"/>
</dbReference>
<dbReference type="GO" id="GO:0016020">
    <property type="term" value="C:membrane"/>
    <property type="evidence" value="ECO:0007669"/>
    <property type="project" value="UniProtKB-SubCell"/>
</dbReference>
<accession>A0A9W8LTP1</accession>
<dbReference type="InterPro" id="IPR024528">
    <property type="entry name" value="ThrE_2"/>
</dbReference>
<comment type="subcellular location">
    <subcellularLocation>
        <location evidence="1">Membrane</location>
        <topology evidence="1">Multi-pass membrane protein</topology>
    </subcellularLocation>
</comment>
<dbReference type="InterPro" id="IPR051361">
    <property type="entry name" value="ThrE/Ser_Exporter"/>
</dbReference>
<dbReference type="InterPro" id="IPR010619">
    <property type="entry name" value="ThrE-like_N"/>
</dbReference>
<feature type="domain" description="Threonine/Serine exporter ThrE" evidence="9">
    <location>
        <begin position="550"/>
        <end position="674"/>
    </location>
</feature>
<feature type="transmembrane region" description="Helical" evidence="7">
    <location>
        <begin position="656"/>
        <end position="677"/>
    </location>
</feature>
<feature type="transmembrane region" description="Helical" evidence="7">
    <location>
        <begin position="546"/>
        <end position="564"/>
    </location>
</feature>
<dbReference type="GO" id="GO:0022857">
    <property type="term" value="F:transmembrane transporter activity"/>
    <property type="evidence" value="ECO:0007669"/>
    <property type="project" value="InterPro"/>
</dbReference>
<dbReference type="AlphaFoldDB" id="A0A9W8LTP1"/>
<evidence type="ECO:0000256" key="3">
    <source>
        <dbReference type="ARBA" id="ARBA00022989"/>
    </source>
</evidence>
<evidence type="ECO:0000256" key="4">
    <source>
        <dbReference type="ARBA" id="ARBA00023136"/>
    </source>
</evidence>
<evidence type="ECO:0000256" key="6">
    <source>
        <dbReference type="SAM" id="MobiDB-lite"/>
    </source>
</evidence>
<evidence type="ECO:0000256" key="5">
    <source>
        <dbReference type="ARBA" id="ARBA00034125"/>
    </source>
</evidence>
<proteinExistence type="inferred from homology"/>
<feature type="transmembrane region" description="Helical" evidence="7">
    <location>
        <begin position="501"/>
        <end position="526"/>
    </location>
</feature>
<feature type="domain" description="Threonine/serine exporter-like N-terminal" evidence="8">
    <location>
        <begin position="284"/>
        <end position="521"/>
    </location>
</feature>
<gene>
    <name evidence="10" type="primary">PRM10_2</name>
    <name evidence="10" type="ORF">H4R20_002358</name>
</gene>
<keyword evidence="4 7" id="KW-0472">Membrane</keyword>
<evidence type="ECO:0000256" key="1">
    <source>
        <dbReference type="ARBA" id="ARBA00004141"/>
    </source>
</evidence>
<reference evidence="10" key="1">
    <citation type="submission" date="2022-07" db="EMBL/GenBank/DDBJ databases">
        <title>Phylogenomic reconstructions and comparative analyses of Kickxellomycotina fungi.</title>
        <authorList>
            <person name="Reynolds N.K."/>
            <person name="Stajich J.E."/>
            <person name="Barry K."/>
            <person name="Grigoriev I.V."/>
            <person name="Crous P."/>
            <person name="Smith M.E."/>
        </authorList>
    </citation>
    <scope>NUCLEOTIDE SEQUENCE</scope>
    <source>
        <strain evidence="10">NRRL 1565</strain>
    </source>
</reference>
<evidence type="ECO:0000313" key="10">
    <source>
        <dbReference type="EMBL" id="KAJ2804814.1"/>
    </source>
</evidence>
<evidence type="ECO:0000256" key="7">
    <source>
        <dbReference type="SAM" id="Phobius"/>
    </source>
</evidence>
<name>A0A9W8LTP1_9FUNG</name>
<feature type="region of interest" description="Disordered" evidence="6">
    <location>
        <begin position="79"/>
        <end position="117"/>
    </location>
</feature>
<evidence type="ECO:0000313" key="11">
    <source>
        <dbReference type="Proteomes" id="UP001140094"/>
    </source>
</evidence>
<dbReference type="EMBL" id="JANBUO010000358">
    <property type="protein sequence ID" value="KAJ2804814.1"/>
    <property type="molecule type" value="Genomic_DNA"/>
</dbReference>
<evidence type="ECO:0000259" key="8">
    <source>
        <dbReference type="Pfam" id="PF06738"/>
    </source>
</evidence>
<feature type="transmembrane region" description="Helical" evidence="7">
    <location>
        <begin position="593"/>
        <end position="613"/>
    </location>
</feature>
<keyword evidence="2 7" id="KW-0812">Transmembrane</keyword>
<dbReference type="Pfam" id="PF06738">
    <property type="entry name" value="ThrE"/>
    <property type="match status" value="1"/>
</dbReference>
<keyword evidence="3 7" id="KW-1133">Transmembrane helix</keyword>
<feature type="transmembrane region" description="Helical" evidence="7">
    <location>
        <begin position="435"/>
        <end position="459"/>
    </location>
</feature>